<name>A0A7R9A454_9CRUS</name>
<dbReference type="InterPro" id="IPR041800">
    <property type="entry name" value="ASCC2_CUE"/>
</dbReference>
<keyword evidence="4" id="KW-1185">Reference proteome</keyword>
<proteinExistence type="predicted"/>
<dbReference type="GO" id="GO:0043130">
    <property type="term" value="F:ubiquitin binding"/>
    <property type="evidence" value="ECO:0007669"/>
    <property type="project" value="InterPro"/>
</dbReference>
<dbReference type="CDD" id="cd14364">
    <property type="entry name" value="CUE_ASCC2"/>
    <property type="match status" value="1"/>
</dbReference>
<feature type="compositionally biased region" description="Basic and acidic residues" evidence="1">
    <location>
        <begin position="652"/>
        <end position="688"/>
    </location>
</feature>
<accession>A0A7R9A454</accession>
<dbReference type="EMBL" id="LR900807">
    <property type="protein sequence ID" value="CAD7246965.1"/>
    <property type="molecule type" value="Genomic_DNA"/>
</dbReference>
<dbReference type="SMART" id="SM00546">
    <property type="entry name" value="CUE"/>
    <property type="match status" value="1"/>
</dbReference>
<evidence type="ECO:0000313" key="4">
    <source>
        <dbReference type="Proteomes" id="UP000677054"/>
    </source>
</evidence>
<dbReference type="InterPro" id="IPR009060">
    <property type="entry name" value="UBA-like_sf"/>
</dbReference>
<feature type="region of interest" description="Disordered" evidence="1">
    <location>
        <begin position="622"/>
        <end position="720"/>
    </location>
</feature>
<feature type="compositionally biased region" description="Basic residues" evidence="1">
    <location>
        <begin position="689"/>
        <end position="720"/>
    </location>
</feature>
<dbReference type="PANTHER" id="PTHR21494">
    <property type="entry name" value="ACTIVATING SIGNAL COINTEGRATOR 1 COMPLEX SUBUNIT 2 ASC-1 COMPLEX SUBUNIT P100"/>
    <property type="match status" value="1"/>
</dbReference>
<dbReference type="Pfam" id="PF02845">
    <property type="entry name" value="CUE"/>
    <property type="match status" value="1"/>
</dbReference>
<feature type="compositionally biased region" description="Basic and acidic residues" evidence="1">
    <location>
        <begin position="628"/>
        <end position="641"/>
    </location>
</feature>
<dbReference type="Gene3D" id="1.10.8.10">
    <property type="entry name" value="DNA helicase RuvA subunit, C-terminal domain"/>
    <property type="match status" value="1"/>
</dbReference>
<dbReference type="InterPro" id="IPR052586">
    <property type="entry name" value="ASCC2"/>
</dbReference>
<dbReference type="PANTHER" id="PTHR21494:SF0">
    <property type="entry name" value="ACTIVATING SIGNAL COINTEGRATOR 1 COMPLEX SUBUNIT 2"/>
    <property type="match status" value="1"/>
</dbReference>
<feature type="compositionally biased region" description="Acidic residues" evidence="1">
    <location>
        <begin position="642"/>
        <end position="651"/>
    </location>
</feature>
<dbReference type="PROSITE" id="PS51140">
    <property type="entry name" value="CUE"/>
    <property type="match status" value="1"/>
</dbReference>
<dbReference type="GO" id="GO:0006355">
    <property type="term" value="P:regulation of DNA-templated transcription"/>
    <property type="evidence" value="ECO:0007669"/>
    <property type="project" value="TreeGrafter"/>
</dbReference>
<dbReference type="AlphaFoldDB" id="A0A7R9A454"/>
<sequence length="720" mass="82303">MLEPFVWVRYIRPPEEEDMKAEWLENARYLLEDLGFLLSLPHARFWSRVVQDQELHNSLESFLNQGPRDYDLSVPESDIEVEHVVMALSRRVFIVFIRMATYKESGVEQMPPEVFAQLIYDKYVFDIPKLIGLCSMYGPKNHALLTKMVSHIFTVQPAYTDDMLHFSASLHEVFESIKQETGLVLESGRSTGCPVWRKLKDICLFLVDTCMSLWRFVDIYPPSANVFHQYTIDIRLASLYDAVMPDLSIGVQKVIESDDADCKSREEGVKMLDRLKHARLAIINAFRQILFIPCIHPLLQSSGERKGAEATQGEASTGVEDFIVVITSCLGERTFIVDYENYFPFEDDLSLLQQASIYIDATRTDYILEGIRSCQEVVLSRTSSRPGPTKVSSYPDEPSIAASSSLIPGVQTPPHEEFLPKSNVRDEMAVTREAAASRVVTGVELDSLITKVKDLFHDFGEGFILACLEEYKFDPEEVINAVLEESLPPGLASMDHTLPRQAIPEQTAPPSALESRHCIYDGDEFDIFRRDDVDLSKIHRGKKREDFKDAKEMLNCKKDLAPLQDLYSAYGAFETEGSLYDKHLLEYEDEYDDTYDENAVGQQEPDAVELEGRTIQMPRVLAALDQNRSTRQERKAEMNGDKEEEDDENEEEQQKRDEFVPNPEELRRLREERRGNAKGKGQDKEVLANRRHKEAHKGHVGNHNRRAGAQWKRRGGMVPF</sequence>
<feature type="domain" description="CUE" evidence="2">
    <location>
        <begin position="444"/>
        <end position="487"/>
    </location>
</feature>
<gene>
    <name evidence="3" type="ORF">DSTB1V02_LOCUS6807</name>
</gene>
<dbReference type="SUPFAM" id="SSF46934">
    <property type="entry name" value="UBA-like"/>
    <property type="match status" value="1"/>
</dbReference>
<evidence type="ECO:0000259" key="2">
    <source>
        <dbReference type="PROSITE" id="PS51140"/>
    </source>
</evidence>
<reference evidence="3" key="1">
    <citation type="submission" date="2020-11" db="EMBL/GenBank/DDBJ databases">
        <authorList>
            <person name="Tran Van P."/>
        </authorList>
    </citation>
    <scope>NUCLEOTIDE SEQUENCE</scope>
</reference>
<evidence type="ECO:0000313" key="3">
    <source>
        <dbReference type="EMBL" id="CAD7246965.1"/>
    </source>
</evidence>
<evidence type="ECO:0000256" key="1">
    <source>
        <dbReference type="SAM" id="MobiDB-lite"/>
    </source>
</evidence>
<protein>
    <recommendedName>
        <fullName evidence="2">CUE domain-containing protein</fullName>
    </recommendedName>
</protein>
<organism evidence="3">
    <name type="scientific">Darwinula stevensoni</name>
    <dbReference type="NCBI Taxonomy" id="69355"/>
    <lineage>
        <taxon>Eukaryota</taxon>
        <taxon>Metazoa</taxon>
        <taxon>Ecdysozoa</taxon>
        <taxon>Arthropoda</taxon>
        <taxon>Crustacea</taxon>
        <taxon>Oligostraca</taxon>
        <taxon>Ostracoda</taxon>
        <taxon>Podocopa</taxon>
        <taxon>Podocopida</taxon>
        <taxon>Darwinulocopina</taxon>
        <taxon>Darwinuloidea</taxon>
        <taxon>Darwinulidae</taxon>
        <taxon>Darwinula</taxon>
    </lineage>
</organism>
<dbReference type="EMBL" id="CAJPEV010001290">
    <property type="protein sequence ID" value="CAG0891869.1"/>
    <property type="molecule type" value="Genomic_DNA"/>
</dbReference>
<dbReference type="InterPro" id="IPR003892">
    <property type="entry name" value="CUE"/>
</dbReference>
<dbReference type="Proteomes" id="UP000677054">
    <property type="component" value="Unassembled WGS sequence"/>
</dbReference>
<dbReference type="OrthoDB" id="5577209at2759"/>